<evidence type="ECO:0000313" key="6">
    <source>
        <dbReference type="Proteomes" id="UP000007239"/>
    </source>
</evidence>
<dbReference type="PANTHER" id="PTHR30146:SF109">
    <property type="entry name" value="HTH-TYPE TRANSCRIPTIONAL REGULATOR GALS"/>
    <property type="match status" value="1"/>
</dbReference>
<dbReference type="HOGENOM" id="CLU_037628_6_1_9"/>
<evidence type="ECO:0000313" key="5">
    <source>
        <dbReference type="EMBL" id="AEF18051.1"/>
    </source>
</evidence>
<dbReference type="PROSITE" id="PS50932">
    <property type="entry name" value="HTH_LACI_2"/>
    <property type="match status" value="1"/>
</dbReference>
<dbReference type="SUPFAM" id="SSF53822">
    <property type="entry name" value="Periplasmic binding protein-like I"/>
    <property type="match status" value="1"/>
</dbReference>
<dbReference type="Gene3D" id="1.10.260.40">
    <property type="entry name" value="lambda repressor-like DNA-binding domains"/>
    <property type="match status" value="1"/>
</dbReference>
<dbReference type="CDD" id="cd06267">
    <property type="entry name" value="PBP1_LacI_sugar_binding-like"/>
    <property type="match status" value="1"/>
</dbReference>
<dbReference type="Pfam" id="PF00532">
    <property type="entry name" value="Peripla_BP_1"/>
    <property type="match status" value="1"/>
</dbReference>
<dbReference type="InterPro" id="IPR001761">
    <property type="entry name" value="Peripla_BP/Lac1_sug-bd_dom"/>
</dbReference>
<name>F6BK30_THEXL</name>
<dbReference type="InterPro" id="IPR028082">
    <property type="entry name" value="Peripla_BP_I"/>
</dbReference>
<evidence type="ECO:0000256" key="3">
    <source>
        <dbReference type="ARBA" id="ARBA00023163"/>
    </source>
</evidence>
<dbReference type="GO" id="GO:0003700">
    <property type="term" value="F:DNA-binding transcription factor activity"/>
    <property type="evidence" value="ECO:0007669"/>
    <property type="project" value="TreeGrafter"/>
</dbReference>
<proteinExistence type="predicted"/>
<keyword evidence="3" id="KW-0804">Transcription</keyword>
<dbReference type="Proteomes" id="UP000007239">
    <property type="component" value="Chromosome"/>
</dbReference>
<keyword evidence="2" id="KW-0238">DNA-binding</keyword>
<dbReference type="Pfam" id="PF00356">
    <property type="entry name" value="LacI"/>
    <property type="match status" value="1"/>
</dbReference>
<organism evidence="5 6">
    <name type="scientific">Thermoanaerobacterium xylanolyticum (strain ATCC 49914 / DSM 7097 / LX-11)</name>
    <dbReference type="NCBI Taxonomy" id="858215"/>
    <lineage>
        <taxon>Bacteria</taxon>
        <taxon>Bacillati</taxon>
        <taxon>Bacillota</taxon>
        <taxon>Clostridia</taxon>
        <taxon>Thermoanaerobacterales</taxon>
        <taxon>Thermoanaerobacteraceae</taxon>
        <taxon>Thermoanaerobacterium</taxon>
    </lineage>
</organism>
<dbReference type="KEGG" id="txy:Thexy_2037"/>
<protein>
    <submittedName>
        <fullName evidence="5">Transcriptional regulator, LacI family</fullName>
    </submittedName>
</protein>
<feature type="domain" description="HTH lacI-type" evidence="4">
    <location>
        <begin position="2"/>
        <end position="56"/>
    </location>
</feature>
<accession>F6BK30</accession>
<dbReference type="STRING" id="858215.Thexy_2037"/>
<keyword evidence="6" id="KW-1185">Reference proteome</keyword>
<evidence type="ECO:0000256" key="1">
    <source>
        <dbReference type="ARBA" id="ARBA00023015"/>
    </source>
</evidence>
<dbReference type="InterPro" id="IPR010982">
    <property type="entry name" value="Lambda_DNA-bd_dom_sf"/>
</dbReference>
<gene>
    <name evidence="5" type="ordered locus">Thexy_2037</name>
</gene>
<dbReference type="RefSeq" id="WP_013788781.1">
    <property type="nucleotide sequence ID" value="NC_015555.1"/>
</dbReference>
<dbReference type="GO" id="GO:0000976">
    <property type="term" value="F:transcription cis-regulatory region binding"/>
    <property type="evidence" value="ECO:0007669"/>
    <property type="project" value="TreeGrafter"/>
</dbReference>
<keyword evidence="1" id="KW-0805">Transcription regulation</keyword>
<evidence type="ECO:0000256" key="2">
    <source>
        <dbReference type="ARBA" id="ARBA00023125"/>
    </source>
</evidence>
<dbReference type="eggNOG" id="COG1609">
    <property type="taxonomic scope" value="Bacteria"/>
</dbReference>
<dbReference type="PANTHER" id="PTHR30146">
    <property type="entry name" value="LACI-RELATED TRANSCRIPTIONAL REPRESSOR"/>
    <property type="match status" value="1"/>
</dbReference>
<dbReference type="CDD" id="cd01392">
    <property type="entry name" value="HTH_LacI"/>
    <property type="match status" value="1"/>
</dbReference>
<dbReference type="EMBL" id="CP002739">
    <property type="protein sequence ID" value="AEF18051.1"/>
    <property type="molecule type" value="Genomic_DNA"/>
</dbReference>
<evidence type="ECO:0000259" key="4">
    <source>
        <dbReference type="PROSITE" id="PS50932"/>
    </source>
</evidence>
<dbReference type="SMART" id="SM00354">
    <property type="entry name" value="HTH_LACI"/>
    <property type="match status" value="1"/>
</dbReference>
<dbReference type="InterPro" id="IPR000843">
    <property type="entry name" value="HTH_LacI"/>
</dbReference>
<dbReference type="SUPFAM" id="SSF47413">
    <property type="entry name" value="lambda repressor-like DNA-binding domains"/>
    <property type="match status" value="1"/>
</dbReference>
<dbReference type="AlphaFoldDB" id="F6BK30"/>
<reference evidence="5" key="1">
    <citation type="submission" date="2011-05" db="EMBL/GenBank/DDBJ databases">
        <title>Complete sequence of Thermoanaerobacterium xylanolyticum LX-11.</title>
        <authorList>
            <consortium name="US DOE Joint Genome Institute"/>
            <person name="Lucas S."/>
            <person name="Han J."/>
            <person name="Lapidus A."/>
            <person name="Cheng J.-F."/>
            <person name="Goodwin L."/>
            <person name="Pitluck S."/>
            <person name="Peters L."/>
            <person name="Mikhailova N."/>
            <person name="Lu M."/>
            <person name="Han C."/>
            <person name="Tapia R."/>
            <person name="Land M."/>
            <person name="Hauser L."/>
            <person name="Kyrpides N."/>
            <person name="Ivanova N."/>
            <person name="Pagani I."/>
            <person name="Hemme C."/>
            <person name="Woyke T."/>
        </authorList>
    </citation>
    <scope>NUCLEOTIDE SEQUENCE</scope>
    <source>
        <strain evidence="5">LX-11</strain>
    </source>
</reference>
<sequence>MVNIRDVAKYCGVSAMTVSRALNNSGQISKETKERILKACEELGYRPNFAARSLVTKKTNMIGLIIPDITNQYYSQVSKGVSSYLSLHGYGLLLCNSDRKKEEEKRYLNFLSEGRVDGIIIFPVKPKKEDYEGILKEIPLVMADNYVDGLNANFVGNDNYHGASEIIRHMVKQGFKKIGVILGPTSSSASNERLRAYKDVLAENNIEYLSDIVLESDATFDDGFNLAKVLIEKGVDSIFAINDTVALGVIKYCYLNNINIPYDIGIAGYDNIQQSSMLPVPLTTVDQNGSRMGKVVAETMLNLLTGGAIISKKIILKPQLVIRKSLRES</sequence>
<dbReference type="Gene3D" id="3.40.50.2300">
    <property type="match status" value="2"/>
</dbReference>